<evidence type="ECO:0000313" key="1">
    <source>
        <dbReference type="EMBL" id="KAH7973815.1"/>
    </source>
</evidence>
<reference evidence="1" key="1">
    <citation type="submission" date="2020-05" db="EMBL/GenBank/DDBJ databases">
        <title>Large-scale comparative analyses of tick genomes elucidate their genetic diversity and vector capacities.</title>
        <authorList>
            <person name="Jia N."/>
            <person name="Wang J."/>
            <person name="Shi W."/>
            <person name="Du L."/>
            <person name="Sun Y."/>
            <person name="Zhan W."/>
            <person name="Jiang J."/>
            <person name="Wang Q."/>
            <person name="Zhang B."/>
            <person name="Ji P."/>
            <person name="Sakyi L.B."/>
            <person name="Cui X."/>
            <person name="Yuan T."/>
            <person name="Jiang B."/>
            <person name="Yang W."/>
            <person name="Lam T.T.-Y."/>
            <person name="Chang Q."/>
            <person name="Ding S."/>
            <person name="Wang X."/>
            <person name="Zhu J."/>
            <person name="Ruan X."/>
            <person name="Zhao L."/>
            <person name="Wei J."/>
            <person name="Que T."/>
            <person name="Du C."/>
            <person name="Cheng J."/>
            <person name="Dai P."/>
            <person name="Han X."/>
            <person name="Huang E."/>
            <person name="Gao Y."/>
            <person name="Liu J."/>
            <person name="Shao H."/>
            <person name="Ye R."/>
            <person name="Li L."/>
            <person name="Wei W."/>
            <person name="Wang X."/>
            <person name="Wang C."/>
            <person name="Yang T."/>
            <person name="Huo Q."/>
            <person name="Li W."/>
            <person name="Guo W."/>
            <person name="Chen H."/>
            <person name="Zhou L."/>
            <person name="Ni X."/>
            <person name="Tian J."/>
            <person name="Zhou Y."/>
            <person name="Sheng Y."/>
            <person name="Liu T."/>
            <person name="Pan Y."/>
            <person name="Xia L."/>
            <person name="Li J."/>
            <person name="Zhao F."/>
            <person name="Cao W."/>
        </authorList>
    </citation>
    <scope>NUCLEOTIDE SEQUENCE</scope>
    <source>
        <strain evidence="1">Dsil-2018</strain>
    </source>
</reference>
<evidence type="ECO:0000313" key="2">
    <source>
        <dbReference type="Proteomes" id="UP000821865"/>
    </source>
</evidence>
<protein>
    <submittedName>
        <fullName evidence="1">Uncharacterized protein</fullName>
    </submittedName>
</protein>
<dbReference type="Proteomes" id="UP000821865">
    <property type="component" value="Chromosome 10"/>
</dbReference>
<gene>
    <name evidence="1" type="ORF">HPB49_005326</name>
</gene>
<sequence length="681" mass="72182">MHAEAVLLEHSSVVRVPPPSFSRLMGCCCCDRNNQVHSADGVLLSWAVRKGGDPLRLLHGVDSQGNVCGRGDQQPLPGRARLRLLVLEDALGRKRHCAASCPPGYRQTVFRRCVLDSGPVGLVHRTLNVSGAVIEEVVQDLVTCRRELGYMGLVAIGLSVAALLLLRYCVALLVWLLLVAVSLGCVGGTFYLWFSWNARRRSAQPNAGAWLVAAVAGTTAMVLLMLTVLVLRKRIQLMTALFGEAGKALAAMPGLLLQPAWTLCFCAVTAVAGASAMLVLLTAGDAAVTKDTEDDSGGHVTVLLKQDSLLRLGPWYLALAVCWMLQLAVSCQEVVVAGAAADWYFHRGRCTGWSAQCASLWRLVRYHLGSVLLGSLLVALARVLRLACRLASRHCRRPGKAACCLCSCCCVGCIAALRFLNRNAFIMLAARGYSLCRAAQEAWQLLSRNALRVATVNCVGDFVLLLAKAAVVVGTTLTGQKLTQDKAGQLLWGQWVPLTAGALGSFLVAHCFLSVYEMTLDTLFLCFCHQCDEIGRGGVATIAVPDALARPGARRRDAGRAAASVGAVGRSPGPRRPGRRTETTEGRGPPRGAAGGRRVVRGHRTSAASFPVGGRAVAGRDSGGDVVTDAQASEDVCGAPVELVASLLRGRLERTKMAAHVSSSLVFPAAVFDAAAVAVPS</sequence>
<dbReference type="EMBL" id="CM023479">
    <property type="protein sequence ID" value="KAH7973815.1"/>
    <property type="molecule type" value="Genomic_DNA"/>
</dbReference>
<accession>A0ACB8DN93</accession>
<keyword evidence="2" id="KW-1185">Reference proteome</keyword>
<proteinExistence type="predicted"/>
<name>A0ACB8DN93_DERSI</name>
<organism evidence="1 2">
    <name type="scientific">Dermacentor silvarum</name>
    <name type="common">Tick</name>
    <dbReference type="NCBI Taxonomy" id="543639"/>
    <lineage>
        <taxon>Eukaryota</taxon>
        <taxon>Metazoa</taxon>
        <taxon>Ecdysozoa</taxon>
        <taxon>Arthropoda</taxon>
        <taxon>Chelicerata</taxon>
        <taxon>Arachnida</taxon>
        <taxon>Acari</taxon>
        <taxon>Parasitiformes</taxon>
        <taxon>Ixodida</taxon>
        <taxon>Ixodoidea</taxon>
        <taxon>Ixodidae</taxon>
        <taxon>Rhipicephalinae</taxon>
        <taxon>Dermacentor</taxon>
    </lineage>
</organism>
<comment type="caution">
    <text evidence="1">The sequence shown here is derived from an EMBL/GenBank/DDBJ whole genome shotgun (WGS) entry which is preliminary data.</text>
</comment>